<feature type="compositionally biased region" description="Basic residues" evidence="1">
    <location>
        <begin position="1"/>
        <end position="12"/>
    </location>
</feature>
<sequence length="93" mass="9987">MSHNQRLPRLRSRLLAPTPSREPEPEPEPEILGVASAPEPKVGAMLLSVQKSKNFVILLNQIAPGAGAANLASASALGAKSRSRDFYRGNLWS</sequence>
<organism evidence="3 5">
    <name type="scientific">Bursaphelenchus xylophilus</name>
    <name type="common">Pinewood nematode worm</name>
    <name type="synonym">Aphelenchoides xylophilus</name>
    <dbReference type="NCBI Taxonomy" id="6326"/>
    <lineage>
        <taxon>Eukaryota</taxon>
        <taxon>Metazoa</taxon>
        <taxon>Ecdysozoa</taxon>
        <taxon>Nematoda</taxon>
        <taxon>Chromadorea</taxon>
        <taxon>Rhabditida</taxon>
        <taxon>Tylenchina</taxon>
        <taxon>Tylenchomorpha</taxon>
        <taxon>Aphelenchoidea</taxon>
        <taxon>Aphelenchoididae</taxon>
        <taxon>Bursaphelenchus</taxon>
    </lineage>
</organism>
<evidence type="ECO:0000313" key="2">
    <source>
        <dbReference type="EMBL" id="CAD5222972.1"/>
    </source>
</evidence>
<reference evidence="2" key="2">
    <citation type="submission" date="2020-09" db="EMBL/GenBank/DDBJ databases">
        <authorList>
            <person name="Kikuchi T."/>
        </authorList>
    </citation>
    <scope>NUCLEOTIDE SEQUENCE</scope>
    <source>
        <strain evidence="2">Ka4C1</strain>
    </source>
</reference>
<dbReference type="Proteomes" id="UP000095284">
    <property type="component" value="Unplaced"/>
</dbReference>
<dbReference type="WBParaSite" id="BXY_0620600.1">
    <property type="protein sequence ID" value="BXY_0620600.1"/>
    <property type="gene ID" value="BXY_0620600"/>
</dbReference>
<proteinExistence type="predicted"/>
<evidence type="ECO:0000313" key="3">
    <source>
        <dbReference type="Proteomes" id="UP000095284"/>
    </source>
</evidence>
<evidence type="ECO:0000256" key="1">
    <source>
        <dbReference type="SAM" id="MobiDB-lite"/>
    </source>
</evidence>
<protein>
    <submittedName>
        <fullName evidence="2">(pine wood nematode) hypothetical protein</fullName>
    </submittedName>
</protein>
<feature type="region of interest" description="Disordered" evidence="1">
    <location>
        <begin position="1"/>
        <end position="33"/>
    </location>
</feature>
<dbReference type="EMBL" id="CAJFCV020000003">
    <property type="protein sequence ID" value="CAG9111455.1"/>
    <property type="molecule type" value="Genomic_DNA"/>
</dbReference>
<dbReference type="Proteomes" id="UP000659654">
    <property type="component" value="Unassembled WGS sequence"/>
</dbReference>
<evidence type="ECO:0000313" key="5">
    <source>
        <dbReference type="WBParaSite" id="BXY_0620600.1"/>
    </source>
</evidence>
<accession>A0A1I7RZN5</accession>
<name>A0A1I7RZN5_BURXY</name>
<dbReference type="Proteomes" id="UP000582659">
    <property type="component" value="Unassembled WGS sequence"/>
</dbReference>
<dbReference type="EMBL" id="CAJFDI010000003">
    <property type="protein sequence ID" value="CAD5222972.1"/>
    <property type="molecule type" value="Genomic_DNA"/>
</dbReference>
<dbReference type="AlphaFoldDB" id="A0A1I7RZN5"/>
<keyword evidence="4" id="KW-1185">Reference proteome</keyword>
<gene>
    <name evidence="2" type="ORF">BXYJ_LOCUS7746</name>
</gene>
<reference evidence="5" key="1">
    <citation type="submission" date="2016-11" db="UniProtKB">
        <authorList>
            <consortium name="WormBaseParasite"/>
        </authorList>
    </citation>
    <scope>IDENTIFICATION</scope>
</reference>
<evidence type="ECO:0000313" key="4">
    <source>
        <dbReference type="Proteomes" id="UP000659654"/>
    </source>
</evidence>